<accession>A0A067SG02</accession>
<keyword evidence="3" id="KW-1185">Reference proteome</keyword>
<dbReference type="STRING" id="685588.A0A067SG02"/>
<dbReference type="AlphaFoldDB" id="A0A067SG02"/>
<evidence type="ECO:0000256" key="1">
    <source>
        <dbReference type="SAM" id="MobiDB-lite"/>
    </source>
</evidence>
<dbReference type="HOGENOM" id="CLU_018544_14_1_1"/>
<evidence type="ECO:0000313" key="2">
    <source>
        <dbReference type="EMBL" id="KDR69831.1"/>
    </source>
</evidence>
<dbReference type="Proteomes" id="UP000027222">
    <property type="component" value="Unassembled WGS sequence"/>
</dbReference>
<gene>
    <name evidence="2" type="ORF">GALMADRAFT_911673</name>
</gene>
<dbReference type="SUPFAM" id="SSF52047">
    <property type="entry name" value="RNI-like"/>
    <property type="match status" value="1"/>
</dbReference>
<organism evidence="2 3">
    <name type="scientific">Galerina marginata (strain CBS 339.88)</name>
    <dbReference type="NCBI Taxonomy" id="685588"/>
    <lineage>
        <taxon>Eukaryota</taxon>
        <taxon>Fungi</taxon>
        <taxon>Dikarya</taxon>
        <taxon>Basidiomycota</taxon>
        <taxon>Agaricomycotina</taxon>
        <taxon>Agaricomycetes</taxon>
        <taxon>Agaricomycetidae</taxon>
        <taxon>Agaricales</taxon>
        <taxon>Agaricineae</taxon>
        <taxon>Strophariaceae</taxon>
        <taxon>Galerina</taxon>
    </lineage>
</organism>
<feature type="compositionally biased region" description="Acidic residues" evidence="1">
    <location>
        <begin position="1"/>
        <end position="21"/>
    </location>
</feature>
<name>A0A067SG02_GALM3</name>
<dbReference type="InterPro" id="IPR032675">
    <property type="entry name" value="LRR_dom_sf"/>
</dbReference>
<protein>
    <submittedName>
        <fullName evidence="2">Uncharacterized protein</fullName>
    </submittedName>
</protein>
<feature type="region of interest" description="Disordered" evidence="1">
    <location>
        <begin position="1"/>
        <end position="30"/>
    </location>
</feature>
<proteinExistence type="predicted"/>
<dbReference type="OrthoDB" id="3249706at2759"/>
<sequence>MTTITDDDNPSEVTLSEEDLTPADPESASNEVVGRFAKLAVTESSLDPAGNSPHEDIDPLILTLPFEIAAEIFIFYTDINSTPFDYPVRVKSTKSPSFLLAAVCKTWREIALTTPRLWTTVNIFISSIANVPLLTELALDCMNRSGQLPLTLSITAPATVTRLDRSIRERVLALFDVIGRFSSRWYRLVLCIHPDLYEDFTDALGCMPLLEDLRLTPIVSQDRSCEADFRLREAPRLKHLELSRLFLHKVHIPLHNLTSLEVHAVYINEMFVLLKSAPVLVVAKFSLIFGVVDDLFLLPAAPLTHHSLRHLDIRPQRSIYNVELPVFLKKIILPSLESFVYHARRTTPVDELLSLFARSRCLVSIFEIVIPEEAEPDHGSTEGDLIRLLEGIPTITHLTISLLARLKQKHITDYFFRRFADTPTFLPQLEVLNFAGTRQFDWASVASALTNEKGRVINISVYPPTQSELLIMSPQHGLSGLMSLAAKNPRTTLTIVDYYSGKDIYSHGGWC</sequence>
<evidence type="ECO:0000313" key="3">
    <source>
        <dbReference type="Proteomes" id="UP000027222"/>
    </source>
</evidence>
<dbReference type="Gene3D" id="3.80.10.10">
    <property type="entry name" value="Ribonuclease Inhibitor"/>
    <property type="match status" value="1"/>
</dbReference>
<reference evidence="3" key="1">
    <citation type="journal article" date="2014" name="Proc. Natl. Acad. Sci. U.S.A.">
        <title>Extensive sampling of basidiomycete genomes demonstrates inadequacy of the white-rot/brown-rot paradigm for wood decay fungi.</title>
        <authorList>
            <person name="Riley R."/>
            <person name="Salamov A.A."/>
            <person name="Brown D.W."/>
            <person name="Nagy L.G."/>
            <person name="Floudas D."/>
            <person name="Held B.W."/>
            <person name="Levasseur A."/>
            <person name="Lombard V."/>
            <person name="Morin E."/>
            <person name="Otillar R."/>
            <person name="Lindquist E.A."/>
            <person name="Sun H."/>
            <person name="LaButti K.M."/>
            <person name="Schmutz J."/>
            <person name="Jabbour D."/>
            <person name="Luo H."/>
            <person name="Baker S.E."/>
            <person name="Pisabarro A.G."/>
            <person name="Walton J.D."/>
            <person name="Blanchette R.A."/>
            <person name="Henrissat B."/>
            <person name="Martin F."/>
            <person name="Cullen D."/>
            <person name="Hibbett D.S."/>
            <person name="Grigoriev I.V."/>
        </authorList>
    </citation>
    <scope>NUCLEOTIDE SEQUENCE [LARGE SCALE GENOMIC DNA]</scope>
    <source>
        <strain evidence="3">CBS 339.88</strain>
    </source>
</reference>
<dbReference type="EMBL" id="KL142400">
    <property type="protein sequence ID" value="KDR69831.1"/>
    <property type="molecule type" value="Genomic_DNA"/>
</dbReference>